<feature type="binding site" evidence="9">
    <location>
        <position position="24"/>
    </location>
    <ligand>
        <name>ATP</name>
        <dbReference type="ChEBI" id="CHEBI:30616"/>
    </ligand>
</feature>
<dbReference type="PANTHER" id="PTHR31219">
    <property type="entry name" value="CHROMOSOME 28 C12ORF29 HOMOLOG"/>
    <property type="match status" value="1"/>
</dbReference>
<name>A0A5K0UB63_9VIRU</name>
<dbReference type="GO" id="GO:0000302">
    <property type="term" value="P:response to reactive oxygen species"/>
    <property type="evidence" value="ECO:0007669"/>
    <property type="project" value="InterPro"/>
</dbReference>
<dbReference type="GO" id="GO:0003972">
    <property type="term" value="F:RNA ligase (ATP) activity"/>
    <property type="evidence" value="ECO:0007669"/>
    <property type="project" value="InterPro"/>
</dbReference>
<evidence type="ECO:0000313" key="6">
    <source>
        <dbReference type="EMBL" id="VBB18832.1"/>
    </source>
</evidence>
<reference evidence="6 7" key="1">
    <citation type="submission" date="2018-10" db="EMBL/GenBank/DDBJ databases">
        <authorList>
            <consortium name="IHU Genomes"/>
        </authorList>
    </citation>
    <scope>NUCLEOTIDE SEQUENCE [LARGE SCALE GENOMIC DNA]</scope>
    <source>
        <strain evidence="6 7">A1</strain>
    </source>
</reference>
<evidence type="ECO:0000256" key="2">
    <source>
        <dbReference type="ARBA" id="ARBA00001946"/>
    </source>
</evidence>
<dbReference type="SMR" id="A0A5K0UB63"/>
<proteinExistence type="evidence at protein level"/>
<feature type="binding site" evidence="9">
    <location>
        <position position="72"/>
    </location>
    <ligand>
        <name>ATP</name>
        <dbReference type="ChEBI" id="CHEBI:30616"/>
    </ligand>
</feature>
<dbReference type="InterPro" id="IPR041211">
    <property type="entry name" value="RLIG1"/>
</dbReference>
<feature type="binding site" evidence="9">
    <location>
        <position position="74"/>
    </location>
    <ligand>
        <name>ATP</name>
        <dbReference type="ChEBI" id="CHEBI:30616"/>
    </ligand>
</feature>
<evidence type="ECO:0007829" key="9">
    <source>
        <dbReference type="PDB" id="9C6M"/>
    </source>
</evidence>
<dbReference type="PDB" id="9C6M">
    <property type="method" value="X-ray"/>
    <property type="resolution" value="2.60 A"/>
    <property type="chains" value="A/B/C/D/E/F=1-276"/>
</dbReference>
<keyword evidence="5 9" id="KW-0067">ATP-binding</keyword>
<comment type="cofactor">
    <cofactor evidence="1">
        <name>Mn(2+)</name>
        <dbReference type="ChEBI" id="CHEBI:29035"/>
    </cofactor>
</comment>
<reference evidence="8 9" key="2">
    <citation type="journal article" date="2024" name="Proc. Natl. Acad. Sci. U.S.A.">
        <title>Biochemical and structural insights into a 5' to 3' RNA ligase reveal a potential role in tRNA ligation.</title>
        <authorList>
            <person name="Hu Y."/>
            <person name="Lopez V.A."/>
            <person name="Xu H."/>
            <person name="Pfister J.P."/>
            <person name="Song B."/>
            <person name="Servage K.A."/>
            <person name="Sakurai M."/>
            <person name="Jones B.T."/>
            <person name="Mendell J.T."/>
            <person name="Wang T."/>
            <person name="Wu J."/>
            <person name="Lambowitz A.M."/>
            <person name="Tomchick D.R."/>
            <person name="Pawlowski K."/>
            <person name="Tagliabracci V.S."/>
        </authorList>
    </citation>
    <scope>X-RAY CRYSTALLOGRAPHY (2.60 ANGSTROMS) IN COMPLEX WITH AMP AND ATP</scope>
</reference>
<feature type="binding site" evidence="9">
    <location>
        <position position="195"/>
    </location>
    <ligand>
        <name>ATP</name>
        <dbReference type="ChEBI" id="CHEBI:30616"/>
    </ligand>
</feature>
<feature type="binding site" evidence="8">
    <location>
        <position position="196"/>
    </location>
    <ligand>
        <name>AMP</name>
        <dbReference type="ChEBI" id="CHEBI:456215"/>
    </ligand>
</feature>
<feature type="binding site" evidence="8">
    <location>
        <position position="245"/>
    </location>
    <ligand>
        <name>AMP</name>
        <dbReference type="ChEBI" id="CHEBI:456215"/>
    </ligand>
</feature>
<accession>A0A5K0UB63</accession>
<dbReference type="EMBL" id="UPSH01000001">
    <property type="protein sequence ID" value="VBB18832.1"/>
    <property type="molecule type" value="Genomic_DNA"/>
</dbReference>
<keyword evidence="4 8" id="KW-0547">Nucleotide-binding</keyword>
<dbReference type="Pfam" id="PF17720">
    <property type="entry name" value="RLIG1"/>
    <property type="match status" value="1"/>
</dbReference>
<feature type="binding site" evidence="9">
    <location>
        <position position="71"/>
    </location>
    <ligand>
        <name>ATP</name>
        <dbReference type="ChEBI" id="CHEBI:30616"/>
    </ligand>
</feature>
<dbReference type="PDB" id="9C6L">
    <property type="method" value="X-ray"/>
    <property type="resolution" value="2.70 A"/>
    <property type="chains" value="A/B/C/D/E/F=1-276"/>
</dbReference>
<evidence type="ECO:0000313" key="7">
    <source>
        <dbReference type="Proteomes" id="UP000594342"/>
    </source>
</evidence>
<protein>
    <submittedName>
        <fullName evidence="6">Uncharacterized protein</fullName>
    </submittedName>
</protein>
<feature type="binding site" evidence="9">
    <location>
        <position position="23"/>
    </location>
    <ligand>
        <name>ATP</name>
        <dbReference type="ChEBI" id="CHEBI:30616"/>
    </ligand>
</feature>
<feature type="binding site" evidence="9">
    <location>
        <position position="89"/>
    </location>
    <ligand>
        <name>ATP</name>
        <dbReference type="ChEBI" id="CHEBI:30616"/>
    </ligand>
</feature>
<keyword evidence="8 9" id="KW-0002">3D-structure</keyword>
<gene>
    <name evidence="6" type="ORF">YASMINEVIRUS_1364</name>
</gene>
<comment type="caution">
    <text evidence="6">The sequence shown here is derived from an EMBL/GenBank/DDBJ whole genome shotgun (WGS) entry which is preliminary data.</text>
</comment>
<dbReference type="Proteomes" id="UP000594342">
    <property type="component" value="Unassembled WGS sequence"/>
</dbReference>
<evidence type="ECO:0007829" key="8">
    <source>
        <dbReference type="PDB" id="9C6L"/>
    </source>
</evidence>
<keyword evidence="7" id="KW-1185">Reference proteome</keyword>
<evidence type="ECO:0000256" key="3">
    <source>
        <dbReference type="ARBA" id="ARBA00022598"/>
    </source>
</evidence>
<dbReference type="GO" id="GO:0005524">
    <property type="term" value="F:ATP binding"/>
    <property type="evidence" value="ECO:0007669"/>
    <property type="project" value="UniProtKB-KW"/>
</dbReference>
<feature type="binding site" evidence="9">
    <location>
        <position position="245"/>
    </location>
    <ligand>
        <name>ATP</name>
        <dbReference type="ChEBI" id="CHEBI:30616"/>
    </ligand>
</feature>
<dbReference type="PANTHER" id="PTHR31219:SF2">
    <property type="entry name" value="RNA LIGASE 1"/>
    <property type="match status" value="1"/>
</dbReference>
<sequence length="276" mass="30485">MSDMNSESKSNTVSDKMCEVHDKISAILVCAHVKGTETEKAGRSGEKYLATNCLNPGLISAIQAGARVVPTAKTDGTCCRVFNGKIQKRRDIKPGREVPEGWIQTGSDEKSGHLIGFMDLEKGDKWHYDCHVKDPSSPSGLDINKVLCITTNKAGDALVYEEVNIADLNGHTVELMGPKFQSNPHGLKAHCLMRHGTVKLTDFPDLRDYVSVDGAEPLKENALADIRNWFLNSKQGPHLEGVVLHLDNGEMYKLHRHHLDLEWSAKSARPLDQIPL</sequence>
<feature type="binding site" evidence="9">
    <location>
        <position position="253"/>
    </location>
    <ligand>
        <name>ATP</name>
        <dbReference type="ChEBI" id="CHEBI:30616"/>
    </ligand>
</feature>
<feature type="binding site" evidence="8">
    <location>
        <position position="72"/>
    </location>
    <ligand>
        <name>AMP</name>
        <dbReference type="ChEBI" id="CHEBI:456215"/>
    </ligand>
</feature>
<organism evidence="6 7">
    <name type="scientific">Yasminevirus sp. GU-2018</name>
    <dbReference type="NCBI Taxonomy" id="2420051"/>
    <lineage>
        <taxon>Viruses</taxon>
        <taxon>Varidnaviria</taxon>
        <taxon>Bamfordvirae</taxon>
        <taxon>Nucleocytoviricota</taxon>
        <taxon>Megaviricetes</taxon>
        <taxon>Imitervirales</taxon>
        <taxon>Mimiviridae</taxon>
        <taxon>Klosneuvirinae</taxon>
        <taxon>Yasminevirus</taxon>
        <taxon>Yasminevirus saudimassiliense</taxon>
    </lineage>
</organism>
<keyword evidence="3" id="KW-0436">Ligase</keyword>
<comment type="cofactor">
    <cofactor evidence="2">
        <name>Mg(2+)</name>
        <dbReference type="ChEBI" id="CHEBI:18420"/>
    </cofactor>
</comment>
<feature type="binding site" evidence="8">
    <location>
        <position position="78"/>
    </location>
    <ligand>
        <name>AMP</name>
        <dbReference type="ChEBI" id="CHEBI:456215"/>
    </ligand>
</feature>
<evidence type="ECO:0000256" key="1">
    <source>
        <dbReference type="ARBA" id="ARBA00001936"/>
    </source>
</evidence>
<feature type="binding site" evidence="8">
    <location>
        <position position="253"/>
    </location>
    <ligand>
        <name>AMP</name>
        <dbReference type="ChEBI" id="CHEBI:456215"/>
    </ligand>
</feature>
<feature type="binding site" evidence="8">
    <location>
        <position position="73"/>
    </location>
    <ligand>
        <name>AMP</name>
        <dbReference type="ChEBI" id="CHEBI:456215"/>
    </ligand>
</feature>
<feature type="binding site" evidence="8">
    <location>
        <position position="23"/>
    </location>
    <ligand>
        <name>AMP</name>
        <dbReference type="ChEBI" id="CHEBI:456215"/>
    </ligand>
</feature>
<evidence type="ECO:0000256" key="5">
    <source>
        <dbReference type="ARBA" id="ARBA00022840"/>
    </source>
</evidence>
<feature type="binding site" evidence="8">
    <location>
        <position position="71"/>
    </location>
    <ligand>
        <name>AMP</name>
        <dbReference type="ChEBI" id="CHEBI:456215"/>
    </ligand>
</feature>
<evidence type="ECO:0000256" key="4">
    <source>
        <dbReference type="ARBA" id="ARBA00022741"/>
    </source>
</evidence>
<feature type="binding site" evidence="8">
    <location>
        <position position="89"/>
    </location>
    <ligand>
        <name>AMP</name>
        <dbReference type="ChEBI" id="CHEBI:456215"/>
    </ligand>
</feature>
<feature type="binding site" evidence="9">
    <location>
        <position position="174"/>
    </location>
    <ligand>
        <name>ATP</name>
        <dbReference type="ChEBI" id="CHEBI:30616"/>
    </ligand>
</feature>
<feature type="binding site" evidence="9">
    <location>
        <position position="196"/>
    </location>
    <ligand>
        <name>ATP</name>
        <dbReference type="ChEBI" id="CHEBI:30616"/>
    </ligand>
</feature>
<feature type="binding site" evidence="8">
    <location>
        <position position="74"/>
    </location>
    <ligand>
        <name>AMP</name>
        <dbReference type="ChEBI" id="CHEBI:456215"/>
    </ligand>
</feature>